<feature type="region of interest" description="Disordered" evidence="1">
    <location>
        <begin position="58"/>
        <end position="78"/>
    </location>
</feature>
<dbReference type="PANTHER" id="PTHR36505:SF1">
    <property type="entry name" value="BLR1072 PROTEIN"/>
    <property type="match status" value="1"/>
</dbReference>
<dbReference type="Gene3D" id="2.30.30.240">
    <property type="entry name" value="PRC-barrel domain"/>
    <property type="match status" value="1"/>
</dbReference>
<dbReference type="EMBL" id="BMFJ01000001">
    <property type="protein sequence ID" value="GGE20341.1"/>
    <property type="molecule type" value="Genomic_DNA"/>
</dbReference>
<accession>A0A917EB37</accession>
<evidence type="ECO:0000259" key="3">
    <source>
        <dbReference type="Pfam" id="PF05239"/>
    </source>
</evidence>
<evidence type="ECO:0000313" key="4">
    <source>
        <dbReference type="EMBL" id="GGE20341.1"/>
    </source>
</evidence>
<evidence type="ECO:0000313" key="5">
    <source>
        <dbReference type="Proteomes" id="UP000612855"/>
    </source>
</evidence>
<dbReference type="Pfam" id="PF05239">
    <property type="entry name" value="PRC"/>
    <property type="match status" value="1"/>
</dbReference>
<dbReference type="AlphaFoldDB" id="A0A917EB37"/>
<dbReference type="PANTHER" id="PTHR36505">
    <property type="entry name" value="BLR1072 PROTEIN"/>
    <property type="match status" value="1"/>
</dbReference>
<dbReference type="Proteomes" id="UP000612855">
    <property type="component" value="Unassembled WGS sequence"/>
</dbReference>
<comment type="caution">
    <text evidence="4">The sequence shown here is derived from an EMBL/GenBank/DDBJ whole genome shotgun (WGS) entry which is preliminary data.</text>
</comment>
<gene>
    <name evidence="4" type="ORF">GCM10011360_06290</name>
</gene>
<reference evidence="5" key="1">
    <citation type="journal article" date="2019" name="Int. J. Syst. Evol. Microbiol.">
        <title>The Global Catalogue of Microorganisms (GCM) 10K type strain sequencing project: providing services to taxonomists for standard genome sequencing and annotation.</title>
        <authorList>
            <consortium name="The Broad Institute Genomics Platform"/>
            <consortium name="The Broad Institute Genome Sequencing Center for Infectious Disease"/>
            <person name="Wu L."/>
            <person name="Ma J."/>
        </authorList>
    </citation>
    <scope>NUCLEOTIDE SEQUENCE [LARGE SCALE GENOMIC DNA]</scope>
    <source>
        <strain evidence="5">CGMCC 1.12664</strain>
    </source>
</reference>
<feature type="signal peptide" evidence="2">
    <location>
        <begin position="1"/>
        <end position="23"/>
    </location>
</feature>
<keyword evidence="5" id="KW-1185">Reference proteome</keyword>
<evidence type="ECO:0000256" key="1">
    <source>
        <dbReference type="SAM" id="MobiDB-lite"/>
    </source>
</evidence>
<feature type="chain" id="PRO_5037892678" description="PRC-barrel domain-containing protein" evidence="2">
    <location>
        <begin position="24"/>
        <end position="198"/>
    </location>
</feature>
<dbReference type="SUPFAM" id="SSF50346">
    <property type="entry name" value="PRC-barrel domain"/>
    <property type="match status" value="1"/>
</dbReference>
<keyword evidence="2" id="KW-0732">Signal</keyword>
<name>A0A917EB37_9RHOB</name>
<dbReference type="RefSeq" id="WP_188476178.1">
    <property type="nucleotide sequence ID" value="NZ_BMFJ01000001.1"/>
</dbReference>
<dbReference type="InterPro" id="IPR027275">
    <property type="entry name" value="PRC-brl_dom"/>
</dbReference>
<dbReference type="InterPro" id="IPR011033">
    <property type="entry name" value="PRC_barrel-like_sf"/>
</dbReference>
<sequence length="198" mass="19273">MTTLKTFMLSTVAIIGLTAPLAAQSVGGDVAGSADAGVSAGTDGVSAGADISADAGANASTGTAATGADSDNSAAPTLDTDVASTADATAEGNTLLTGNEAQAGALIGLDVASSAGETIGEIDDVVSINGETMAVIGVGGFLGIGEHDVALPVTELMVEGNTILAMGYTREQLKSMAEYNAEVATKLDSEQMVSLGKS</sequence>
<organism evidence="4 5">
    <name type="scientific">Primorskyibacter flagellatus</name>
    <dbReference type="NCBI Taxonomy" id="1387277"/>
    <lineage>
        <taxon>Bacteria</taxon>
        <taxon>Pseudomonadati</taxon>
        <taxon>Pseudomonadota</taxon>
        <taxon>Alphaproteobacteria</taxon>
        <taxon>Rhodobacterales</taxon>
        <taxon>Roseobacteraceae</taxon>
        <taxon>Primorskyibacter</taxon>
    </lineage>
</organism>
<protein>
    <recommendedName>
        <fullName evidence="3">PRC-barrel domain-containing protein</fullName>
    </recommendedName>
</protein>
<proteinExistence type="predicted"/>
<evidence type="ECO:0000256" key="2">
    <source>
        <dbReference type="SAM" id="SignalP"/>
    </source>
</evidence>
<feature type="domain" description="PRC-barrel" evidence="3">
    <location>
        <begin position="104"/>
        <end position="165"/>
    </location>
</feature>